<evidence type="ECO:0000256" key="6">
    <source>
        <dbReference type="SAM" id="MobiDB-lite"/>
    </source>
</evidence>
<dbReference type="CDD" id="cd18833">
    <property type="entry name" value="GH43_PcXyl-like"/>
    <property type="match status" value="1"/>
</dbReference>
<accession>A0A3M7MFD6</accession>
<evidence type="ECO:0000256" key="2">
    <source>
        <dbReference type="ARBA" id="ARBA00022801"/>
    </source>
</evidence>
<dbReference type="SUPFAM" id="SSF75005">
    <property type="entry name" value="Arabinanase/levansucrase/invertase"/>
    <property type="match status" value="1"/>
</dbReference>
<feature type="site" description="Important for catalytic activity, responsible for pKa modulation of the active site Glu and correct orientation of both the proton donor and substrate" evidence="4">
    <location>
        <position position="156"/>
    </location>
</feature>
<dbReference type="Proteomes" id="UP000265663">
    <property type="component" value="Unassembled WGS sequence"/>
</dbReference>
<evidence type="ECO:0000256" key="7">
    <source>
        <dbReference type="SAM" id="SignalP"/>
    </source>
</evidence>
<keyword evidence="10" id="KW-1185">Reference proteome</keyword>
<evidence type="ECO:0000259" key="8">
    <source>
        <dbReference type="Pfam" id="PF17851"/>
    </source>
</evidence>
<dbReference type="Gene3D" id="2.60.120.200">
    <property type="match status" value="1"/>
</dbReference>
<protein>
    <submittedName>
        <fullName evidence="9">Xylosidase: arabinofuranosidase</fullName>
    </submittedName>
</protein>
<feature type="chain" id="PRO_5017967322" evidence="7">
    <location>
        <begin position="21"/>
        <end position="597"/>
    </location>
</feature>
<evidence type="ECO:0000313" key="10">
    <source>
        <dbReference type="Proteomes" id="UP000265663"/>
    </source>
</evidence>
<evidence type="ECO:0000256" key="5">
    <source>
        <dbReference type="RuleBase" id="RU361187"/>
    </source>
</evidence>
<dbReference type="Pfam" id="PF04616">
    <property type="entry name" value="Glyco_hydro_43"/>
    <property type="match status" value="1"/>
</dbReference>
<evidence type="ECO:0000256" key="1">
    <source>
        <dbReference type="ARBA" id="ARBA00009865"/>
    </source>
</evidence>
<dbReference type="InterPro" id="IPR013320">
    <property type="entry name" value="ConA-like_dom_sf"/>
</dbReference>
<dbReference type="GO" id="GO:0005975">
    <property type="term" value="P:carbohydrate metabolic process"/>
    <property type="evidence" value="ECO:0007669"/>
    <property type="project" value="InterPro"/>
</dbReference>
<dbReference type="InterPro" id="IPR041542">
    <property type="entry name" value="GH43_C2"/>
</dbReference>
<dbReference type="PANTHER" id="PTHR42812">
    <property type="entry name" value="BETA-XYLOSIDASE"/>
    <property type="match status" value="1"/>
</dbReference>
<dbReference type="InterPro" id="IPR023296">
    <property type="entry name" value="Glyco_hydro_beta-prop_sf"/>
</dbReference>
<dbReference type="GO" id="GO:0004553">
    <property type="term" value="F:hydrolase activity, hydrolyzing O-glycosyl compounds"/>
    <property type="evidence" value="ECO:0007669"/>
    <property type="project" value="InterPro"/>
</dbReference>
<proteinExistence type="inferred from homology"/>
<name>A0A3M7MFD6_9PLEO</name>
<dbReference type="Pfam" id="PF17851">
    <property type="entry name" value="GH43_C2"/>
    <property type="match status" value="1"/>
</dbReference>
<keyword evidence="3 5" id="KW-0326">Glycosidase</keyword>
<feature type="signal peptide" evidence="7">
    <location>
        <begin position="1"/>
        <end position="20"/>
    </location>
</feature>
<evidence type="ECO:0000256" key="3">
    <source>
        <dbReference type="ARBA" id="ARBA00023295"/>
    </source>
</evidence>
<dbReference type="PANTHER" id="PTHR42812:SF17">
    <property type="entry name" value="BETA-XYLOSIDASE C-TERMINAL CONCANAVALIN A-LIKE DOMAIN-CONTAINING PROTEIN-RELATED"/>
    <property type="match status" value="1"/>
</dbReference>
<dbReference type="InterPro" id="IPR006710">
    <property type="entry name" value="Glyco_hydro_43"/>
</dbReference>
<evidence type="ECO:0000313" key="9">
    <source>
        <dbReference type="EMBL" id="RMZ73213.1"/>
    </source>
</evidence>
<dbReference type="Gene3D" id="2.115.10.20">
    <property type="entry name" value="Glycosyl hydrolase domain, family 43"/>
    <property type="match status" value="1"/>
</dbReference>
<organism evidence="9 10">
    <name type="scientific">Pyrenophora seminiperda CCB06</name>
    <dbReference type="NCBI Taxonomy" id="1302712"/>
    <lineage>
        <taxon>Eukaryota</taxon>
        <taxon>Fungi</taxon>
        <taxon>Dikarya</taxon>
        <taxon>Ascomycota</taxon>
        <taxon>Pezizomycotina</taxon>
        <taxon>Dothideomycetes</taxon>
        <taxon>Pleosporomycetidae</taxon>
        <taxon>Pleosporales</taxon>
        <taxon>Pleosporineae</taxon>
        <taxon>Pleosporaceae</taxon>
        <taxon>Pyrenophora</taxon>
    </lineage>
</organism>
<keyword evidence="7" id="KW-0732">Signal</keyword>
<reference evidence="9 10" key="1">
    <citation type="journal article" date="2014" name="PLoS ONE">
        <title>De novo Genome Assembly of the Fungal Plant Pathogen Pyrenophora semeniperda.</title>
        <authorList>
            <person name="Soliai M.M."/>
            <person name="Meyer S.E."/>
            <person name="Udall J.A."/>
            <person name="Elzinga D.E."/>
            <person name="Hermansen R.A."/>
            <person name="Bodily P.M."/>
            <person name="Hart A.A."/>
            <person name="Coleman C.E."/>
        </authorList>
    </citation>
    <scope>NUCLEOTIDE SEQUENCE [LARGE SCALE GENOMIC DNA]</scope>
    <source>
        <strain evidence="9 10">CCB06</strain>
        <tissue evidence="9">Mycelium</tissue>
    </source>
</reference>
<dbReference type="SUPFAM" id="SSF49899">
    <property type="entry name" value="Concanavalin A-like lectins/glucanases"/>
    <property type="match status" value="1"/>
</dbReference>
<gene>
    <name evidence="9" type="ORF">GMOD_00009022</name>
</gene>
<evidence type="ECO:0000256" key="4">
    <source>
        <dbReference type="PIRSR" id="PIRSR606710-2"/>
    </source>
</evidence>
<comment type="similarity">
    <text evidence="1 5">Belongs to the glycosyl hydrolase 43 family.</text>
</comment>
<dbReference type="EMBL" id="KE747839">
    <property type="protein sequence ID" value="RMZ73213.1"/>
    <property type="molecule type" value="Genomic_DNA"/>
</dbReference>
<feature type="region of interest" description="Disordered" evidence="6">
    <location>
        <begin position="325"/>
        <end position="348"/>
    </location>
</feature>
<dbReference type="InterPro" id="IPR051795">
    <property type="entry name" value="Glycosyl_Hydrlase_43"/>
</dbReference>
<keyword evidence="2 5" id="KW-0378">Hydrolase</keyword>
<dbReference type="AlphaFoldDB" id="A0A3M7MFD6"/>
<sequence length="597" mass="64863">MALLAASSLALGLFSALTNAQNVAYTNPILPGWHSDPSCVFAAELENTTFCTTSSFLAFPGNPIYASQDLVNWKLASNALSRVEQLPEIRTATNQQFAGMFANTLRFHKGRFYLISAWINTDIPNPRFVLNTATDPFDDASWGDLMLIEPSSRTIDPDIFFEDDGSIVVASSGTPIIASHLDITTGKLSEPWNMWNGTGGDSIEGPHLYKKDGYYYLLIAEGGTQLGHSAIVARSKNLINGTWEASPSNPLVSNRGTNEYFQTVGHADLFEDERGNWWGVALSTRGGPTLYNQSIFPMGRETVLYPVSWPTGEFPIAQQVRGEMSGPLPLRQQNGDSDSRAASPLVGHSETVDFERGSSLPKTWLFWRAPFNSSCFQVSPKHHPNTLQLTSSRVNLTGDATFNASVEGLVAVFRRQEHTFFNYTVNLHLGFGKAAGDELGVSNFLNQDQHVDLGIVYLATATTNGSSSSSDLTPHLRFRTHSVRAKMPREIVTEVPRDWCGGGGEDAAAIRVRVSSVSESVYGFHVAPAGRLEEEVLYTEYNTALLAGDGAGSGGLLGVYATTNGGRGHVFEGLVSEWRYGPVGQKVDYGVTVAVRG</sequence>
<dbReference type="OrthoDB" id="408373at2759"/>
<feature type="domain" description="Beta-xylosidase C-terminal Concanavalin A-like" evidence="8">
    <location>
        <begin position="353"/>
        <end position="457"/>
    </location>
</feature>